<evidence type="ECO:0000313" key="1">
    <source>
        <dbReference type="EMBL" id="SMO87706.1"/>
    </source>
</evidence>
<organism evidence="1 2">
    <name type="scientific">Pedobacter westerhofensis</name>
    <dbReference type="NCBI Taxonomy" id="425512"/>
    <lineage>
        <taxon>Bacteria</taxon>
        <taxon>Pseudomonadati</taxon>
        <taxon>Bacteroidota</taxon>
        <taxon>Sphingobacteriia</taxon>
        <taxon>Sphingobacteriales</taxon>
        <taxon>Sphingobacteriaceae</taxon>
        <taxon>Pedobacter</taxon>
    </lineage>
</organism>
<proteinExistence type="predicted"/>
<name>A0A521EUU0_9SPHI</name>
<dbReference type="InterPro" id="IPR029278">
    <property type="entry name" value="Imm26"/>
</dbReference>
<sequence>MKFELTNEQRLYFGLNPIEPHWERTIFKGDTYRPDSTLYFEGEVIKRHILSTKEQYQEKQYNELTRGRTILLPKTGKGKEKKLTLSVLESRQPTGVYCGIDYLGRVSIGNYNTQTTFYDTRWEKKFVKDAATLEISIIATDFVNSAPPKHLVEINQFKEAQRKLSKFKSGDFLVFKVSRTQYGFGRVLASIDQIKKKSILSGDHGLNLIMTKPVLVKVYAYLSETKNIDLTILEHAGSLPSDYMMDNLLLYGQFEVIGHKELKPEELDFPISYGRHINMQKHTSFLQWGLIHQELSITTFNKYFVAENPFVAENSYSREVSNPYGFYSIGFYPKYFGLLEIKNAIANKGKFDYSKNPNYSTHFDLRNPANKVVREELLSAFGLNPAKDYDDNCRLTNTIDSKTLVRSL</sequence>
<reference evidence="1 2" key="1">
    <citation type="submission" date="2017-05" db="EMBL/GenBank/DDBJ databases">
        <authorList>
            <person name="Varghese N."/>
            <person name="Submissions S."/>
        </authorList>
    </citation>
    <scope>NUCLEOTIDE SEQUENCE [LARGE SCALE GENOMIC DNA]</scope>
    <source>
        <strain evidence="1 2">DSM 19036</strain>
    </source>
</reference>
<dbReference type="Proteomes" id="UP000320300">
    <property type="component" value="Unassembled WGS sequence"/>
</dbReference>
<keyword evidence="2" id="KW-1185">Reference proteome</keyword>
<dbReference type="RefSeq" id="WP_142529575.1">
    <property type="nucleotide sequence ID" value="NZ_CBCSJO010000009.1"/>
</dbReference>
<protein>
    <submittedName>
        <fullName evidence="1">Immunity protein 26</fullName>
    </submittedName>
</protein>
<dbReference type="AlphaFoldDB" id="A0A521EUU0"/>
<dbReference type="OrthoDB" id="1814150at2"/>
<gene>
    <name evidence="1" type="ORF">SAMN06265348_109161</name>
</gene>
<dbReference type="EMBL" id="FXTN01000009">
    <property type="protein sequence ID" value="SMO87706.1"/>
    <property type="molecule type" value="Genomic_DNA"/>
</dbReference>
<evidence type="ECO:0000313" key="2">
    <source>
        <dbReference type="Proteomes" id="UP000320300"/>
    </source>
</evidence>
<accession>A0A521EUU0</accession>
<dbReference type="Pfam" id="PF15428">
    <property type="entry name" value="Imm26"/>
    <property type="match status" value="1"/>
</dbReference>